<dbReference type="Proteomes" id="UP000620124">
    <property type="component" value="Unassembled WGS sequence"/>
</dbReference>
<reference evidence="1" key="1">
    <citation type="submission" date="2020-05" db="EMBL/GenBank/DDBJ databases">
        <title>Mycena genomes resolve the evolution of fungal bioluminescence.</title>
        <authorList>
            <person name="Tsai I.J."/>
        </authorList>
    </citation>
    <scope>NUCLEOTIDE SEQUENCE</scope>
    <source>
        <strain evidence="1">CCC161011</strain>
    </source>
</reference>
<evidence type="ECO:0000313" key="2">
    <source>
        <dbReference type="Proteomes" id="UP000620124"/>
    </source>
</evidence>
<accession>A0A8H6YE86</accession>
<dbReference type="EMBL" id="JACAZI010000006">
    <property type="protein sequence ID" value="KAF7358103.1"/>
    <property type="molecule type" value="Genomic_DNA"/>
</dbReference>
<comment type="caution">
    <text evidence="1">The sequence shown here is derived from an EMBL/GenBank/DDBJ whole genome shotgun (WGS) entry which is preliminary data.</text>
</comment>
<keyword evidence="2" id="KW-1185">Reference proteome</keyword>
<protein>
    <submittedName>
        <fullName evidence="1">MYND-type domain-containing protein</fullName>
    </submittedName>
</protein>
<gene>
    <name evidence="1" type="ORF">MVEN_00858400</name>
</gene>
<name>A0A8H6YE86_9AGAR</name>
<dbReference type="AlphaFoldDB" id="A0A8H6YE86"/>
<organism evidence="1 2">
    <name type="scientific">Mycena venus</name>
    <dbReference type="NCBI Taxonomy" id="2733690"/>
    <lineage>
        <taxon>Eukaryota</taxon>
        <taxon>Fungi</taxon>
        <taxon>Dikarya</taxon>
        <taxon>Basidiomycota</taxon>
        <taxon>Agaricomycotina</taxon>
        <taxon>Agaricomycetes</taxon>
        <taxon>Agaricomycetidae</taxon>
        <taxon>Agaricales</taxon>
        <taxon>Marasmiineae</taxon>
        <taxon>Mycenaceae</taxon>
        <taxon>Mycena</taxon>
    </lineage>
</organism>
<dbReference type="OrthoDB" id="3020010at2759"/>
<evidence type="ECO:0000313" key="1">
    <source>
        <dbReference type="EMBL" id="KAF7358103.1"/>
    </source>
</evidence>
<proteinExistence type="predicted"/>
<sequence>MSHLLVPLPQDALRDPAKWNAEDRYLSRLGHRGDLDFSLNSYQGLMTNTCAIQARITDEALHHFTRNNFEVKWMMARGPGRMSVMLEDTSFIPSQPLFVPHPTWDAWAAAQRQLNHSEAEKVALAYIMILRTKLICHVLHFTIRSFFGKDFPQLLVEKQHEKPKLHTTPLSEVAAVLGPEAAKARAKEEKAGLKVMCSQRVNCCSYLGCTKIEAPDGSENFPRCEPCFQKIHN</sequence>